<dbReference type="Proteomes" id="UP001597419">
    <property type="component" value="Unassembled WGS sequence"/>
</dbReference>
<keyword evidence="2" id="KW-1185">Reference proteome</keyword>
<protein>
    <submittedName>
        <fullName evidence="1">Uncharacterized protein</fullName>
    </submittedName>
</protein>
<organism evidence="1 2">
    <name type="scientific">Amycolatopsis samaneae</name>
    <dbReference type="NCBI Taxonomy" id="664691"/>
    <lineage>
        <taxon>Bacteria</taxon>
        <taxon>Bacillati</taxon>
        <taxon>Actinomycetota</taxon>
        <taxon>Actinomycetes</taxon>
        <taxon>Pseudonocardiales</taxon>
        <taxon>Pseudonocardiaceae</taxon>
        <taxon>Amycolatopsis</taxon>
    </lineage>
</organism>
<evidence type="ECO:0000313" key="2">
    <source>
        <dbReference type="Proteomes" id="UP001597419"/>
    </source>
</evidence>
<comment type="caution">
    <text evidence="1">The sequence shown here is derived from an EMBL/GenBank/DDBJ whole genome shotgun (WGS) entry which is preliminary data.</text>
</comment>
<gene>
    <name evidence="1" type="ORF">ACFSYJ_32730</name>
</gene>
<dbReference type="RefSeq" id="WP_345400132.1">
    <property type="nucleotide sequence ID" value="NZ_BAABHG010000011.1"/>
</dbReference>
<dbReference type="Gene3D" id="3.40.109.10">
    <property type="entry name" value="NADH Oxidase"/>
    <property type="match status" value="1"/>
</dbReference>
<proteinExistence type="predicted"/>
<dbReference type="InterPro" id="IPR000415">
    <property type="entry name" value="Nitroreductase-like"/>
</dbReference>
<sequence length="231" mass="24706">MGIDGGVIDLYERPGVPVLGGDRTGRARLIGCGAVLANLEVAVRVLGWVPRTGFGGTPAEPDRVARIVSGTRAAPTARDRARYCAVFGRAIESEVDRLWLSDRLVRRLRPWLQGSGVYIRALREERAETRMRRRCLPVGGDGRSCDCVAVAVDTETRSQLVKVGRVAQYLLLAAAELGVEGRLETKPFAYPGTRAEKAAALGMPGLAELLVTIAIPDGVRGPVDGPVRPAA</sequence>
<reference evidence="2" key="1">
    <citation type="journal article" date="2019" name="Int. J. Syst. Evol. Microbiol.">
        <title>The Global Catalogue of Microorganisms (GCM) 10K type strain sequencing project: providing services to taxonomists for standard genome sequencing and annotation.</title>
        <authorList>
            <consortium name="The Broad Institute Genomics Platform"/>
            <consortium name="The Broad Institute Genome Sequencing Center for Infectious Disease"/>
            <person name="Wu L."/>
            <person name="Ma J."/>
        </authorList>
    </citation>
    <scope>NUCLEOTIDE SEQUENCE [LARGE SCALE GENOMIC DNA]</scope>
    <source>
        <strain evidence="2">CGMCC 4.7643</strain>
    </source>
</reference>
<name>A0ABW5GR64_9PSEU</name>
<evidence type="ECO:0000313" key="1">
    <source>
        <dbReference type="EMBL" id="MFD2463417.1"/>
    </source>
</evidence>
<accession>A0ABW5GR64</accession>
<dbReference type="EMBL" id="JBHUKU010000021">
    <property type="protein sequence ID" value="MFD2463417.1"/>
    <property type="molecule type" value="Genomic_DNA"/>
</dbReference>